<dbReference type="STRING" id="1235788.C802_00406"/>
<evidence type="ECO:0000256" key="1">
    <source>
        <dbReference type="ARBA" id="ARBA00004442"/>
    </source>
</evidence>
<keyword evidence="10" id="KW-1185">Reference proteome</keyword>
<evidence type="ECO:0008006" key="11">
    <source>
        <dbReference type="Google" id="ProtNLM"/>
    </source>
</evidence>
<feature type="domain" description="RagB/SusD" evidence="7">
    <location>
        <begin position="285"/>
        <end position="560"/>
    </location>
</feature>
<comment type="caution">
    <text evidence="9">The sequence shown here is derived from an EMBL/GenBank/DDBJ whole genome shotgun (WGS) entry which is preliminary data.</text>
</comment>
<dbReference type="Pfam" id="PF14322">
    <property type="entry name" value="SusD-like_3"/>
    <property type="match status" value="1"/>
</dbReference>
<dbReference type="InterPro" id="IPR033985">
    <property type="entry name" value="SusD-like_N"/>
</dbReference>
<dbReference type="Proteomes" id="UP000014200">
    <property type="component" value="Unassembled WGS sequence"/>
</dbReference>
<sequence>MNTSYKKILPLFLLAGTLVSCSDLLDIDPLDSFTDSAVWNDLALAEANLNQQYLQIEADNGRSTYIMYCNFTDEAYHMHGYGTETTVRGELSPDKPSLGWTIDTWYKNYQAINGVNRFMENIGKVSTNSEADATWKNELKGQGFFLRAWFYSELYKHYGSVPLIKKTYELEEDFLNVKRAPIDDVATYIVEQCDSAAALLPVVYKDNSDLGRATKGAALALKARTLLFKASPLFGTPSNEKWLAAAEANKAVIDLKKESGEPAYLLTPVNNADDYAQMFTDYNNPEAIFMKLYSKKDGPRNWSFTYMAPAGPGSGYQGWGTIQPSQKIADAFEMEDGTPYVRKDKSVNPYSNREWRFYSSLIYDGCTWGYGEYEREVEIYTAGEEGVVGGLDGREGPNYRNATQTGYYMRKFLNRNYDTYGTEGDTTPWFFMRLAEFYLNYAECQIELGNIPEAITYINLIRNRVNLPRISADNIREKYEHERMVELVFEGQRWFDLRRWLQSEKVMNENLYGMDILKYKDGKKEYIYREKAVQERKFIAPQNYWCPIPRSELQKAPLLDPAPYK</sequence>
<evidence type="ECO:0000313" key="9">
    <source>
        <dbReference type="EMBL" id="EOS15073.1"/>
    </source>
</evidence>
<reference evidence="9 10" key="1">
    <citation type="submission" date="2013-04" db="EMBL/GenBank/DDBJ databases">
        <title>The Genome Sequence of Bacteroides massiliensis dnLKV3.</title>
        <authorList>
            <consortium name="The Broad Institute Genomics Platform"/>
            <consortium name="The Broad Institute Genome Sequencing Center for Infectious Disease"/>
            <person name="Earl A."/>
            <person name="Xavier R."/>
            <person name="Kuhn K."/>
            <person name="Stappenbeck T."/>
            <person name="Walker B."/>
            <person name="Young S."/>
            <person name="Zeng Q."/>
            <person name="Gargeya S."/>
            <person name="Fitzgerald M."/>
            <person name="Haas B."/>
            <person name="Abouelleil A."/>
            <person name="Allen A.W."/>
            <person name="Alvarado L."/>
            <person name="Arachchi H.M."/>
            <person name="Berlin A.M."/>
            <person name="Chapman S.B."/>
            <person name="Gainer-Dewar J."/>
            <person name="Goldberg J."/>
            <person name="Griggs A."/>
            <person name="Gujja S."/>
            <person name="Hansen M."/>
            <person name="Howarth C."/>
            <person name="Imamovic A."/>
            <person name="Ireland A."/>
            <person name="Larimer J."/>
            <person name="McCowan C."/>
            <person name="Murphy C."/>
            <person name="Pearson M."/>
            <person name="Poon T.W."/>
            <person name="Priest M."/>
            <person name="Roberts A."/>
            <person name="Saif S."/>
            <person name="Shea T."/>
            <person name="Sisk P."/>
            <person name="Sykes S."/>
            <person name="Wortman J."/>
            <person name="Nusbaum C."/>
            <person name="Birren B."/>
        </authorList>
    </citation>
    <scope>NUCLEOTIDE SEQUENCE [LARGE SCALE GENOMIC DNA]</scope>
    <source>
        <strain evidence="10">dnLKV3</strain>
    </source>
</reference>
<protein>
    <recommendedName>
        <fullName evidence="11">RagB/SusD family nutrient uptake outer membrane protein</fullName>
    </recommendedName>
</protein>
<keyword evidence="5" id="KW-0998">Cell outer membrane</keyword>
<dbReference type="GO" id="GO:0009279">
    <property type="term" value="C:cell outer membrane"/>
    <property type="evidence" value="ECO:0007669"/>
    <property type="project" value="UniProtKB-SubCell"/>
</dbReference>
<dbReference type="EMBL" id="ASSP01000005">
    <property type="protein sequence ID" value="EOS15073.1"/>
    <property type="molecule type" value="Genomic_DNA"/>
</dbReference>
<dbReference type="Pfam" id="PF07980">
    <property type="entry name" value="SusD_RagB"/>
    <property type="match status" value="1"/>
</dbReference>
<comment type="subcellular location">
    <subcellularLocation>
        <location evidence="1">Cell outer membrane</location>
    </subcellularLocation>
</comment>
<proteinExistence type="inferred from homology"/>
<name>R9IKG8_9BACT</name>
<dbReference type="GeneID" id="82151835"/>
<evidence type="ECO:0000259" key="8">
    <source>
        <dbReference type="Pfam" id="PF14322"/>
    </source>
</evidence>
<evidence type="ECO:0000256" key="3">
    <source>
        <dbReference type="ARBA" id="ARBA00022729"/>
    </source>
</evidence>
<dbReference type="OrthoDB" id="5694214at2"/>
<dbReference type="PROSITE" id="PS51257">
    <property type="entry name" value="PROKAR_LIPOPROTEIN"/>
    <property type="match status" value="1"/>
</dbReference>
<gene>
    <name evidence="9" type="ORF">C802_00406</name>
</gene>
<comment type="similarity">
    <text evidence="2">Belongs to the SusD family.</text>
</comment>
<organism evidence="9 10">
    <name type="scientific">Phocaeicola sartorii</name>
    <dbReference type="NCBI Taxonomy" id="671267"/>
    <lineage>
        <taxon>Bacteria</taxon>
        <taxon>Pseudomonadati</taxon>
        <taxon>Bacteroidota</taxon>
        <taxon>Bacteroidia</taxon>
        <taxon>Bacteroidales</taxon>
        <taxon>Bacteroidaceae</taxon>
        <taxon>Phocaeicola</taxon>
    </lineage>
</organism>
<evidence type="ECO:0000256" key="6">
    <source>
        <dbReference type="SAM" id="SignalP"/>
    </source>
</evidence>
<dbReference type="PATRIC" id="fig|1235788.3.peg.397"/>
<dbReference type="AlphaFoldDB" id="R9IKG8"/>
<evidence type="ECO:0000256" key="2">
    <source>
        <dbReference type="ARBA" id="ARBA00006275"/>
    </source>
</evidence>
<feature type="chain" id="PRO_5004483703" description="RagB/SusD family nutrient uptake outer membrane protein" evidence="6">
    <location>
        <begin position="23"/>
        <end position="565"/>
    </location>
</feature>
<feature type="signal peptide" evidence="6">
    <location>
        <begin position="1"/>
        <end position="22"/>
    </location>
</feature>
<keyword evidence="3 6" id="KW-0732">Signal</keyword>
<evidence type="ECO:0000256" key="4">
    <source>
        <dbReference type="ARBA" id="ARBA00023136"/>
    </source>
</evidence>
<dbReference type="SUPFAM" id="SSF48452">
    <property type="entry name" value="TPR-like"/>
    <property type="match status" value="1"/>
</dbReference>
<evidence type="ECO:0000256" key="5">
    <source>
        <dbReference type="ARBA" id="ARBA00023237"/>
    </source>
</evidence>
<feature type="domain" description="SusD-like N-terminal" evidence="8">
    <location>
        <begin position="100"/>
        <end position="226"/>
    </location>
</feature>
<keyword evidence="4" id="KW-0472">Membrane</keyword>
<evidence type="ECO:0000313" key="10">
    <source>
        <dbReference type="Proteomes" id="UP000014200"/>
    </source>
</evidence>
<dbReference type="InterPro" id="IPR012944">
    <property type="entry name" value="SusD_RagB_dom"/>
</dbReference>
<dbReference type="InterPro" id="IPR011990">
    <property type="entry name" value="TPR-like_helical_dom_sf"/>
</dbReference>
<evidence type="ECO:0000259" key="7">
    <source>
        <dbReference type="Pfam" id="PF07980"/>
    </source>
</evidence>
<dbReference type="RefSeq" id="WP_016274890.1">
    <property type="nucleotide sequence ID" value="NZ_JABVZU010000002.1"/>
</dbReference>
<dbReference type="HOGENOM" id="CLU_015553_0_3_10"/>
<dbReference type="Gene3D" id="1.25.40.390">
    <property type="match status" value="1"/>
</dbReference>
<accession>R9IKG8</accession>